<dbReference type="Gene3D" id="3.30.2140.20">
    <property type="match status" value="1"/>
</dbReference>
<sequence>MSSVEMQMDAYLSRIGFSRSPSRSLHVLQTVHTCHLLSVPFENLTVHSGGQVKLDLPHLYEKIVLQRRGGFCFENNSLFAWLLTQMGFQVTLLSAQVRNQPTGYYGPPFDHLILMVSLDGQRWLCDVGFGVPGFRTPLSLDTSGPQEQGHRVYRIREQRNDAAGMHFLEWQQDEIRGADGEWTEIYKFTLDPRRMEDYAEMCQYHQSSPCSLFFCKSLCTMLTPGGRLTYIGRRLTTTTFPTEGTALETSTRELQDDEIPGVLKEKFGIVLKSPLVPKDEPMTPLRVVY</sequence>
<proteinExistence type="inferred from homology"/>
<dbReference type="SUPFAM" id="SSF54001">
    <property type="entry name" value="Cysteine proteinases"/>
    <property type="match status" value="1"/>
</dbReference>
<keyword evidence="3 5" id="KW-0808">Transferase</keyword>
<dbReference type="GO" id="GO:0004060">
    <property type="term" value="F:arylamine N-acetyltransferase activity"/>
    <property type="evidence" value="ECO:0007669"/>
    <property type="project" value="UniProtKB-EC"/>
</dbReference>
<evidence type="ECO:0000256" key="5">
    <source>
        <dbReference type="RuleBase" id="RU003452"/>
    </source>
</evidence>
<evidence type="ECO:0000313" key="7">
    <source>
        <dbReference type="Proteomes" id="UP001346869"/>
    </source>
</evidence>
<evidence type="ECO:0000256" key="2">
    <source>
        <dbReference type="ARBA" id="ARBA00012701"/>
    </source>
</evidence>
<accession>A0AAN7ZZE3</accession>
<organism evidence="6 7">
    <name type="scientific">Eleginops maclovinus</name>
    <name type="common">Patagonian blennie</name>
    <name type="synonym">Eleginus maclovinus</name>
    <dbReference type="NCBI Taxonomy" id="56733"/>
    <lineage>
        <taxon>Eukaryota</taxon>
        <taxon>Metazoa</taxon>
        <taxon>Chordata</taxon>
        <taxon>Craniata</taxon>
        <taxon>Vertebrata</taxon>
        <taxon>Euteleostomi</taxon>
        <taxon>Actinopterygii</taxon>
        <taxon>Neopterygii</taxon>
        <taxon>Teleostei</taxon>
        <taxon>Neoteleostei</taxon>
        <taxon>Acanthomorphata</taxon>
        <taxon>Eupercaria</taxon>
        <taxon>Perciformes</taxon>
        <taxon>Notothenioidei</taxon>
        <taxon>Eleginopidae</taxon>
        <taxon>Eleginops</taxon>
    </lineage>
</organism>
<dbReference type="PANTHER" id="PTHR11786:SF3">
    <property type="entry name" value="ARYLAMINE N-ACETYLTRANSFERASE"/>
    <property type="match status" value="1"/>
</dbReference>
<dbReference type="EMBL" id="JAUZQC010000023">
    <property type="protein sequence ID" value="KAK5850226.1"/>
    <property type="molecule type" value="Genomic_DNA"/>
</dbReference>
<keyword evidence="7" id="KW-1185">Reference proteome</keyword>
<name>A0AAN7ZZE3_ELEMC</name>
<keyword evidence="4 5" id="KW-0012">Acyltransferase</keyword>
<dbReference type="InterPro" id="IPR001447">
    <property type="entry name" value="Arylamine_N-AcTrfase"/>
</dbReference>
<dbReference type="AlphaFoldDB" id="A0AAN7ZZE3"/>
<evidence type="ECO:0000256" key="4">
    <source>
        <dbReference type="ARBA" id="ARBA00023315"/>
    </source>
</evidence>
<protein>
    <recommendedName>
        <fullName evidence="2">arylamine N-acetyltransferase</fullName>
        <ecNumber evidence="2">2.3.1.5</ecNumber>
    </recommendedName>
</protein>
<dbReference type="PRINTS" id="PR01543">
    <property type="entry name" value="ANATRNSFRASE"/>
</dbReference>
<dbReference type="Pfam" id="PF00797">
    <property type="entry name" value="Acetyltransf_2"/>
    <property type="match status" value="1"/>
</dbReference>
<evidence type="ECO:0000256" key="3">
    <source>
        <dbReference type="ARBA" id="ARBA00022679"/>
    </source>
</evidence>
<dbReference type="InterPro" id="IPR053710">
    <property type="entry name" value="Arylamine_NAT_domain_sf"/>
</dbReference>
<reference evidence="6 7" key="1">
    <citation type="journal article" date="2023" name="Genes (Basel)">
        <title>Chromosome-Level Genome Assembly and Circadian Gene Repertoire of the Patagonia Blennie Eleginops maclovinus-The Closest Ancestral Proxy of Antarctic Cryonotothenioids.</title>
        <authorList>
            <person name="Cheng C.C."/>
            <person name="Rivera-Colon A.G."/>
            <person name="Minhas B.F."/>
            <person name="Wilson L."/>
            <person name="Rayamajhi N."/>
            <person name="Vargas-Chacoff L."/>
            <person name="Catchen J.M."/>
        </authorList>
    </citation>
    <scope>NUCLEOTIDE SEQUENCE [LARGE SCALE GENOMIC DNA]</scope>
    <source>
        <strain evidence="6">JMC-PN-2008</strain>
    </source>
</reference>
<comment type="similarity">
    <text evidence="1 5">Belongs to the arylamine N-acetyltransferase family.</text>
</comment>
<dbReference type="FunFam" id="3.30.2140.20:FF:000001">
    <property type="entry name" value="Arylamine N-acetyltransferase 1"/>
    <property type="match status" value="1"/>
</dbReference>
<reference evidence="6 7" key="2">
    <citation type="journal article" date="2023" name="Mol. Biol. Evol.">
        <title>Genomics of Secondarily Temperate Adaptation in the Only Non-Antarctic Icefish.</title>
        <authorList>
            <person name="Rivera-Colon A.G."/>
            <person name="Rayamajhi N."/>
            <person name="Minhas B.F."/>
            <person name="Madrigal G."/>
            <person name="Bilyk K.T."/>
            <person name="Yoon V."/>
            <person name="Hune M."/>
            <person name="Gregory S."/>
            <person name="Cheng C.H.C."/>
            <person name="Catchen J.M."/>
        </authorList>
    </citation>
    <scope>NUCLEOTIDE SEQUENCE [LARGE SCALE GENOMIC DNA]</scope>
    <source>
        <strain evidence="6">JMC-PN-2008</strain>
    </source>
</reference>
<dbReference type="PANTHER" id="PTHR11786">
    <property type="entry name" value="N-HYDROXYARYLAMINE O-ACETYLTRANSFERASE"/>
    <property type="match status" value="1"/>
</dbReference>
<gene>
    <name evidence="6" type="ORF">PBY51_014492</name>
</gene>
<dbReference type="EC" id="2.3.1.5" evidence="2"/>
<evidence type="ECO:0000313" key="6">
    <source>
        <dbReference type="EMBL" id="KAK5850226.1"/>
    </source>
</evidence>
<comment type="caution">
    <text evidence="6">The sequence shown here is derived from an EMBL/GenBank/DDBJ whole genome shotgun (WGS) entry which is preliminary data.</text>
</comment>
<dbReference type="Proteomes" id="UP001346869">
    <property type="component" value="Unassembled WGS sequence"/>
</dbReference>
<evidence type="ECO:0000256" key="1">
    <source>
        <dbReference type="ARBA" id="ARBA00006547"/>
    </source>
</evidence>
<dbReference type="InterPro" id="IPR038765">
    <property type="entry name" value="Papain-like_cys_pep_sf"/>
</dbReference>